<dbReference type="OrthoDB" id="2952748at2759"/>
<dbReference type="GeneID" id="6008631"/>
<dbReference type="EMBL" id="AACS02000009">
    <property type="protein sequence ID" value="EAU89521.2"/>
    <property type="molecule type" value="Genomic_DNA"/>
</dbReference>
<dbReference type="RefSeq" id="XP_001832148.2">
    <property type="nucleotide sequence ID" value="XM_001832096.2"/>
</dbReference>
<evidence type="ECO:0000313" key="1">
    <source>
        <dbReference type="EMBL" id="EAU89521.2"/>
    </source>
</evidence>
<dbReference type="AlphaFoldDB" id="A8NBF0"/>
<dbReference type="InParanoid" id="A8NBF0"/>
<dbReference type="Proteomes" id="UP000001861">
    <property type="component" value="Unassembled WGS sequence"/>
</dbReference>
<evidence type="ECO:0000313" key="2">
    <source>
        <dbReference type="Proteomes" id="UP000001861"/>
    </source>
</evidence>
<accession>A8NBF0</accession>
<organism evidence="1 2">
    <name type="scientific">Coprinopsis cinerea (strain Okayama-7 / 130 / ATCC MYA-4618 / FGSC 9003)</name>
    <name type="common">Inky cap fungus</name>
    <name type="synonym">Hormographiella aspergillata</name>
    <dbReference type="NCBI Taxonomy" id="240176"/>
    <lineage>
        <taxon>Eukaryota</taxon>
        <taxon>Fungi</taxon>
        <taxon>Dikarya</taxon>
        <taxon>Basidiomycota</taxon>
        <taxon>Agaricomycotina</taxon>
        <taxon>Agaricomycetes</taxon>
        <taxon>Agaricomycetidae</taxon>
        <taxon>Agaricales</taxon>
        <taxon>Agaricineae</taxon>
        <taxon>Psathyrellaceae</taxon>
        <taxon>Coprinopsis</taxon>
    </lineage>
</organism>
<proteinExistence type="predicted"/>
<dbReference type="KEGG" id="cci:CC1G_02410"/>
<comment type="caution">
    <text evidence="1">The sequence shown here is derived from an EMBL/GenBank/DDBJ whole genome shotgun (WGS) entry which is preliminary data.</text>
</comment>
<dbReference type="OMA" id="FTHVLVI"/>
<name>A8NBF0_COPC7</name>
<dbReference type="VEuPathDB" id="FungiDB:CC1G_02410"/>
<sequence>MEHRLRNWIELNRPDLQDTAVHALKLVENQDNLFTYMFLVTLQPAFKPREKNIDPRKAFVIHVLEPVRMDEFLPKDPGNQVAINSLKQKGKDLRKQGYVGLVMMQIMVTDPIPLAHMSPFGVADIETHKPYDPNWKENFTKKASAFPGFVLPLSPQCPLK</sequence>
<dbReference type="HOGENOM" id="CLU_1594807_0_0_1"/>
<keyword evidence="2" id="KW-1185">Reference proteome</keyword>
<reference evidence="1 2" key="1">
    <citation type="journal article" date="2010" name="Proc. Natl. Acad. Sci. U.S.A.">
        <title>Insights into evolution of multicellular fungi from the assembled chromosomes of the mushroom Coprinopsis cinerea (Coprinus cinereus).</title>
        <authorList>
            <person name="Stajich J.E."/>
            <person name="Wilke S.K."/>
            <person name="Ahren D."/>
            <person name="Au C.H."/>
            <person name="Birren B.W."/>
            <person name="Borodovsky M."/>
            <person name="Burns C."/>
            <person name="Canback B."/>
            <person name="Casselton L.A."/>
            <person name="Cheng C.K."/>
            <person name="Deng J."/>
            <person name="Dietrich F.S."/>
            <person name="Fargo D.C."/>
            <person name="Farman M.L."/>
            <person name="Gathman A.C."/>
            <person name="Goldberg J."/>
            <person name="Guigo R."/>
            <person name="Hoegger P.J."/>
            <person name="Hooker J.B."/>
            <person name="Huggins A."/>
            <person name="James T.Y."/>
            <person name="Kamada T."/>
            <person name="Kilaru S."/>
            <person name="Kodira C."/>
            <person name="Kues U."/>
            <person name="Kupfer D."/>
            <person name="Kwan H.S."/>
            <person name="Lomsadze A."/>
            <person name="Li W."/>
            <person name="Lilly W.W."/>
            <person name="Ma L.J."/>
            <person name="Mackey A.J."/>
            <person name="Manning G."/>
            <person name="Martin F."/>
            <person name="Muraguchi H."/>
            <person name="Natvig D.O."/>
            <person name="Palmerini H."/>
            <person name="Ramesh M.A."/>
            <person name="Rehmeyer C.J."/>
            <person name="Roe B.A."/>
            <person name="Shenoy N."/>
            <person name="Stanke M."/>
            <person name="Ter-Hovhannisyan V."/>
            <person name="Tunlid A."/>
            <person name="Velagapudi R."/>
            <person name="Vision T.J."/>
            <person name="Zeng Q."/>
            <person name="Zolan M.E."/>
            <person name="Pukkila P.J."/>
        </authorList>
    </citation>
    <scope>NUCLEOTIDE SEQUENCE [LARGE SCALE GENOMIC DNA]</scope>
    <source>
        <strain evidence="2">Okayama-7 / 130 / ATCC MYA-4618 / FGSC 9003</strain>
    </source>
</reference>
<gene>
    <name evidence="1" type="ORF">CC1G_02410</name>
</gene>
<protein>
    <submittedName>
        <fullName evidence="1">Uncharacterized protein</fullName>
    </submittedName>
</protein>